<dbReference type="GO" id="GO:0004113">
    <property type="term" value="F:2',3'-cyclic-nucleotide 3'-phosphodiesterase activity"/>
    <property type="evidence" value="ECO:0007669"/>
    <property type="project" value="InterPro"/>
</dbReference>
<keyword evidence="1 2" id="KW-0378">Hydrolase</keyword>
<dbReference type="PANTHER" id="PTHR35561:SF1">
    <property type="entry name" value="RNA 2',3'-CYCLIC PHOSPHODIESTERASE"/>
    <property type="match status" value="1"/>
</dbReference>
<dbReference type="InterPro" id="IPR004175">
    <property type="entry name" value="RNA_CPDase"/>
</dbReference>
<dbReference type="eggNOG" id="COG1514">
    <property type="taxonomic scope" value="Bacteria"/>
</dbReference>
<dbReference type="PANTHER" id="PTHR35561">
    <property type="entry name" value="RNA 2',3'-CYCLIC PHOSPHODIESTERASE"/>
    <property type="match status" value="1"/>
</dbReference>
<dbReference type="EC" id="3.1.4.58" evidence="2"/>
<dbReference type="STRING" id="1122185.N792_08895"/>
<evidence type="ECO:0000256" key="1">
    <source>
        <dbReference type="ARBA" id="ARBA00022801"/>
    </source>
</evidence>
<evidence type="ECO:0000313" key="4">
    <source>
        <dbReference type="Proteomes" id="UP000030017"/>
    </source>
</evidence>
<feature type="active site" description="Proton acceptor" evidence="2">
    <location>
        <position position="144"/>
    </location>
</feature>
<dbReference type="EMBL" id="AVPS01000005">
    <property type="protein sequence ID" value="KGM51762.1"/>
    <property type="molecule type" value="Genomic_DNA"/>
</dbReference>
<comment type="function">
    <text evidence="2">Hydrolyzes RNA 2',3'-cyclic phosphodiester to an RNA 2'-phosphomonoester.</text>
</comment>
<gene>
    <name evidence="3" type="ORF">N792_08895</name>
</gene>
<dbReference type="GO" id="GO:0008664">
    <property type="term" value="F:RNA 2',3'-cyclic 3'-phosphodiesterase activity"/>
    <property type="evidence" value="ECO:0007669"/>
    <property type="project" value="UniProtKB-EC"/>
</dbReference>
<evidence type="ECO:0000256" key="2">
    <source>
        <dbReference type="HAMAP-Rule" id="MF_01940"/>
    </source>
</evidence>
<evidence type="ECO:0000313" key="3">
    <source>
        <dbReference type="EMBL" id="KGM51762.1"/>
    </source>
</evidence>
<dbReference type="InterPro" id="IPR009097">
    <property type="entry name" value="Cyclic_Pdiesterase"/>
</dbReference>
<proteinExistence type="inferred from homology"/>
<dbReference type="RefSeq" id="WP_036193836.1">
    <property type="nucleotide sequence ID" value="NZ_AVPS01000005.1"/>
</dbReference>
<feature type="short sequence motif" description="HXTX 2" evidence="2">
    <location>
        <begin position="144"/>
        <end position="147"/>
    </location>
</feature>
<accession>A0A0A0ERH6</accession>
<comment type="similarity">
    <text evidence="2">Belongs to the 2H phosphoesterase superfamily. ThpR family.</text>
</comment>
<dbReference type="AlphaFoldDB" id="A0A0A0ERH6"/>
<reference evidence="3 4" key="1">
    <citation type="submission" date="2013-08" db="EMBL/GenBank/DDBJ databases">
        <title>Genome sequencing of Lysobacter.</title>
        <authorList>
            <person name="Zhang S."/>
            <person name="Wang G."/>
        </authorList>
    </citation>
    <scope>NUCLEOTIDE SEQUENCE [LARGE SCALE GENOMIC DNA]</scope>
    <source>
        <strain evidence="3 4">Ko07</strain>
    </source>
</reference>
<dbReference type="NCBIfam" id="TIGR02258">
    <property type="entry name" value="2_5_ligase"/>
    <property type="match status" value="1"/>
</dbReference>
<comment type="catalytic activity">
    <reaction evidence="2">
        <text>a 3'-end 2',3'-cyclophospho-ribonucleotide-RNA + H2O = a 3'-end 2'-phospho-ribonucleotide-RNA + H(+)</text>
        <dbReference type="Rhea" id="RHEA:11828"/>
        <dbReference type="Rhea" id="RHEA-COMP:10464"/>
        <dbReference type="Rhea" id="RHEA-COMP:17353"/>
        <dbReference type="ChEBI" id="CHEBI:15377"/>
        <dbReference type="ChEBI" id="CHEBI:15378"/>
        <dbReference type="ChEBI" id="CHEBI:83064"/>
        <dbReference type="ChEBI" id="CHEBI:173113"/>
        <dbReference type="EC" id="3.1.4.58"/>
    </reaction>
</comment>
<dbReference type="HAMAP" id="MF_01940">
    <property type="entry name" value="RNA_CPDase"/>
    <property type="match status" value="1"/>
</dbReference>
<dbReference type="Proteomes" id="UP000030017">
    <property type="component" value="Unassembled WGS sequence"/>
</dbReference>
<comment type="caution">
    <text evidence="3">The sequence shown here is derived from an EMBL/GenBank/DDBJ whole genome shotgun (WGS) entry which is preliminary data.</text>
</comment>
<dbReference type="SUPFAM" id="SSF55144">
    <property type="entry name" value="LigT-like"/>
    <property type="match status" value="1"/>
</dbReference>
<feature type="short sequence motif" description="HXTX 1" evidence="2">
    <location>
        <begin position="57"/>
        <end position="60"/>
    </location>
</feature>
<protein>
    <recommendedName>
        <fullName evidence="2">RNA 2',3'-cyclic phosphodiesterase</fullName>
        <shortName evidence="2">RNA 2',3'-CPDase</shortName>
        <ecNumber evidence="2">3.1.4.58</ecNumber>
    </recommendedName>
</protein>
<name>A0A0A0ERH6_9GAMM</name>
<organism evidence="3 4">
    <name type="scientific">Lysobacter concretionis Ko07 = DSM 16239</name>
    <dbReference type="NCBI Taxonomy" id="1122185"/>
    <lineage>
        <taxon>Bacteria</taxon>
        <taxon>Pseudomonadati</taxon>
        <taxon>Pseudomonadota</taxon>
        <taxon>Gammaproteobacteria</taxon>
        <taxon>Lysobacterales</taxon>
        <taxon>Lysobacteraceae</taxon>
        <taxon>Novilysobacter</taxon>
    </lineage>
</organism>
<keyword evidence="4" id="KW-1185">Reference proteome</keyword>
<dbReference type="Pfam" id="PF13563">
    <property type="entry name" value="2_5_RNA_ligase2"/>
    <property type="match status" value="1"/>
</dbReference>
<dbReference type="Gene3D" id="3.90.1140.10">
    <property type="entry name" value="Cyclic phosphodiesterase"/>
    <property type="match status" value="1"/>
</dbReference>
<dbReference type="OrthoDB" id="7061261at2"/>
<feature type="active site" description="Proton donor" evidence="2">
    <location>
        <position position="57"/>
    </location>
</feature>
<sequence length="194" mass="21290">MQQLDLAGFAAPGNPIHRLFFALWPGDELRQRIADATAQLQHEHGSGGRRIGAHRYHLTLQYLGDFDALPPSLVDQAQAAAATVDVRPFELLLDRAGSFRNASIPWWLGTDAMPDGLRALWDELGVALAKAGVQVRSGRELVPHVTVLRDARGPLPSTAITPLPWRVDSFVLIHSELGARNAYTLLGQWPLRQG</sequence>